<keyword evidence="2" id="KW-1185">Reference proteome</keyword>
<accession>A0A558A3R2</accession>
<dbReference type="Proteomes" id="UP000318578">
    <property type="component" value="Unassembled WGS sequence"/>
</dbReference>
<protein>
    <submittedName>
        <fullName evidence="1">Sce7726 family protein</fullName>
    </submittedName>
</protein>
<proteinExistence type="predicted"/>
<evidence type="ECO:0000313" key="1">
    <source>
        <dbReference type="EMBL" id="TVT18895.1"/>
    </source>
</evidence>
<dbReference type="NCBIfam" id="NF033832">
    <property type="entry name" value="sce7726_fam"/>
    <property type="match status" value="1"/>
</dbReference>
<comment type="caution">
    <text evidence="1">The sequence shown here is derived from an EMBL/GenBank/DDBJ whole genome shotgun (WGS) entry which is preliminary data.</text>
</comment>
<organism evidence="1 2">
    <name type="scientific">Amycolatopsis acidiphila</name>
    <dbReference type="NCBI Taxonomy" id="715473"/>
    <lineage>
        <taxon>Bacteria</taxon>
        <taxon>Bacillati</taxon>
        <taxon>Actinomycetota</taxon>
        <taxon>Actinomycetes</taxon>
        <taxon>Pseudonocardiales</taxon>
        <taxon>Pseudonocardiaceae</taxon>
        <taxon>Amycolatopsis</taxon>
    </lineage>
</organism>
<evidence type="ECO:0000313" key="2">
    <source>
        <dbReference type="Proteomes" id="UP000318578"/>
    </source>
</evidence>
<dbReference type="InterPro" id="IPR047729">
    <property type="entry name" value="Sce7726-like"/>
</dbReference>
<dbReference type="RefSeq" id="WP_144642540.1">
    <property type="nucleotide sequence ID" value="NZ_BNAX01000013.1"/>
</dbReference>
<dbReference type="EMBL" id="VJZA01000054">
    <property type="protein sequence ID" value="TVT18895.1"/>
    <property type="molecule type" value="Genomic_DNA"/>
</dbReference>
<dbReference type="AlphaFoldDB" id="A0A558A3R2"/>
<dbReference type="OrthoDB" id="3358108at2"/>
<reference evidence="1 2" key="1">
    <citation type="submission" date="2019-07" db="EMBL/GenBank/DDBJ databases">
        <title>New species of Amycolatopsis and Streptomyces.</title>
        <authorList>
            <person name="Duangmal K."/>
            <person name="Teo W.F.A."/>
            <person name="Lipun K."/>
        </authorList>
    </citation>
    <scope>NUCLEOTIDE SEQUENCE [LARGE SCALE GENOMIC DNA]</scope>
    <source>
        <strain evidence="1 2">JCM 30562</strain>
    </source>
</reference>
<sequence>MRDYDVRQQLIRDLKIWHPESDTLFINEFDLAGLVRVDVAAINGALWGYEIKSLRDNLRRLPTQVDVYSQVFDYAALVVAEKHHEHAFNLLPDWWHVYIARSNGVEGVTLQLTREGRRNESVNPFRLAQLLWRDEALEELSQRGLDRGVRTKPRRLIWQRLADSVPLDELQDSVRSRLKSRQNWRESR</sequence>
<name>A0A558A3R2_9PSEU</name>
<gene>
    <name evidence="1" type="ORF">FNH06_26030</name>
</gene>